<evidence type="ECO:0000313" key="5">
    <source>
        <dbReference type="EMBL" id="MYN46793.1"/>
    </source>
</evidence>
<dbReference type="PROSITE" id="PS51819">
    <property type="entry name" value="VOC"/>
    <property type="match status" value="1"/>
</dbReference>
<dbReference type="CDD" id="cd08349">
    <property type="entry name" value="BLMA_like"/>
    <property type="match status" value="1"/>
</dbReference>
<evidence type="ECO:0000256" key="3">
    <source>
        <dbReference type="ARBA" id="ARBA00023251"/>
    </source>
</evidence>
<dbReference type="InterPro" id="IPR029068">
    <property type="entry name" value="Glyas_Bleomycin-R_OHBP_Dase"/>
</dbReference>
<protein>
    <recommendedName>
        <fullName evidence="2">Bleomycin resistance protein</fullName>
    </recommendedName>
</protein>
<dbReference type="Proteomes" id="UP000444316">
    <property type="component" value="Unassembled WGS sequence"/>
</dbReference>
<evidence type="ECO:0000256" key="1">
    <source>
        <dbReference type="ARBA" id="ARBA00011051"/>
    </source>
</evidence>
<gene>
    <name evidence="5" type="ORF">GTP23_17255</name>
</gene>
<dbReference type="GO" id="GO:0046677">
    <property type="term" value="P:response to antibiotic"/>
    <property type="evidence" value="ECO:0007669"/>
    <property type="project" value="UniProtKB-KW"/>
</dbReference>
<dbReference type="EMBL" id="WWCL01000004">
    <property type="protein sequence ID" value="MYN46793.1"/>
    <property type="molecule type" value="Genomic_DNA"/>
</dbReference>
<reference evidence="5" key="1">
    <citation type="submission" date="2019-12" db="EMBL/GenBank/DDBJ databases">
        <title>Novel species isolated from a subtropical stream in China.</title>
        <authorList>
            <person name="Lu H."/>
        </authorList>
    </citation>
    <scope>NUCLEOTIDE SEQUENCE [LARGE SCALE GENOMIC DNA]</scope>
    <source>
        <strain evidence="5">FT93W</strain>
    </source>
</reference>
<name>A0A845I0H8_9BURK</name>
<dbReference type="SUPFAM" id="SSF54593">
    <property type="entry name" value="Glyoxalase/Bleomycin resistance protein/Dihydroxybiphenyl dioxygenase"/>
    <property type="match status" value="1"/>
</dbReference>
<dbReference type="AlphaFoldDB" id="A0A845I0H8"/>
<comment type="caution">
    <text evidence="5">The sequence shown here is derived from an EMBL/GenBank/DDBJ whole genome shotgun (WGS) entry which is preliminary data.</text>
</comment>
<dbReference type="Gene3D" id="3.10.180.10">
    <property type="entry name" value="2,3-Dihydroxybiphenyl 1,2-Dioxygenase, domain 1"/>
    <property type="match status" value="1"/>
</dbReference>
<comment type="similarity">
    <text evidence="1">Belongs to the bleomycin resistance protein family.</text>
</comment>
<proteinExistence type="inferred from homology"/>
<accession>A0A845I0H8</accession>
<evidence type="ECO:0000259" key="4">
    <source>
        <dbReference type="PROSITE" id="PS51819"/>
    </source>
</evidence>
<feature type="domain" description="VOC" evidence="4">
    <location>
        <begin position="2"/>
        <end position="119"/>
    </location>
</feature>
<organism evidence="5 6">
    <name type="scientific">Duganella fentianensis</name>
    <dbReference type="NCBI Taxonomy" id="2692177"/>
    <lineage>
        <taxon>Bacteria</taxon>
        <taxon>Pseudomonadati</taxon>
        <taxon>Pseudomonadota</taxon>
        <taxon>Betaproteobacteria</taxon>
        <taxon>Burkholderiales</taxon>
        <taxon>Oxalobacteraceae</taxon>
        <taxon>Telluria group</taxon>
        <taxon>Duganella</taxon>
    </lineage>
</organism>
<evidence type="ECO:0000313" key="6">
    <source>
        <dbReference type="Proteomes" id="UP000444316"/>
    </source>
</evidence>
<dbReference type="InterPro" id="IPR000335">
    <property type="entry name" value="Bleomycin-R"/>
</dbReference>
<dbReference type="InterPro" id="IPR037523">
    <property type="entry name" value="VOC_core"/>
</dbReference>
<sequence length="122" mass="13941">MKLHSTTPILRIFDEAKAREFYVGFLGFAVDWEHRFEPGLPIYLQVTRDGCTLHLSEHHGDCSPGAAMRIQVENIEELHAELSARQYKYARPALHDTPWGTRDMTVHDPFGNRLTFTSAIST</sequence>
<dbReference type="RefSeq" id="WP_161036277.1">
    <property type="nucleotide sequence ID" value="NZ_WWCL01000004.1"/>
</dbReference>
<dbReference type="Pfam" id="PF19581">
    <property type="entry name" value="Glyoxalase_7"/>
    <property type="match status" value="1"/>
</dbReference>
<keyword evidence="3" id="KW-0046">Antibiotic resistance</keyword>
<keyword evidence="6" id="KW-1185">Reference proteome</keyword>
<evidence type="ECO:0000256" key="2">
    <source>
        <dbReference type="ARBA" id="ARBA00021572"/>
    </source>
</evidence>